<keyword evidence="2" id="KW-0812">Transmembrane</keyword>
<feature type="region of interest" description="Disordered" evidence="1">
    <location>
        <begin position="59"/>
        <end position="180"/>
    </location>
</feature>
<evidence type="ECO:0000256" key="1">
    <source>
        <dbReference type="SAM" id="MobiDB-lite"/>
    </source>
</evidence>
<dbReference type="AlphaFoldDB" id="A0A5C5FV44"/>
<reference evidence="3 4" key="1">
    <citation type="submission" date="2019-03" db="EMBL/GenBank/DDBJ databases">
        <title>Rhodosporidium diobovatum UCD-FST 08-225 genome sequencing, assembly, and annotation.</title>
        <authorList>
            <person name="Fakankun I.U."/>
            <person name="Fristensky B."/>
            <person name="Levin D.B."/>
        </authorList>
    </citation>
    <scope>NUCLEOTIDE SEQUENCE [LARGE SCALE GENOMIC DNA]</scope>
    <source>
        <strain evidence="3 4">UCD-FST 08-225</strain>
    </source>
</reference>
<sequence length="306" mass="31108">MADDAYPPYQSRPSMAPSDVDSTTAPGYGPLAPYRAGSAVGTNGDGRYLQAAQDIELTKEDRQEGYDATLLNLPERNTAAPAPAQAPERGFLPSSRPPGVLAAALPYASRARDTSLDDDDEHKRRSGGAGAPRKKGVRHDAASAGHDHVHRSRGSGGGAAARGGSTSRRRGGGKKRKQQLKWWQKPVALGALLALLLVVGLAVGLGVGLTQGKKKSDSKASTAGVSSSGFVPGGIQPSQSSNGGGGGGDVQVSASTAATDRVGALTMQPTAAADVEATPTVAVAAARVTTSALLEDGGSRRAARWV</sequence>
<feature type="region of interest" description="Disordered" evidence="1">
    <location>
        <begin position="1"/>
        <end position="45"/>
    </location>
</feature>
<evidence type="ECO:0000313" key="4">
    <source>
        <dbReference type="Proteomes" id="UP000311382"/>
    </source>
</evidence>
<keyword evidence="4" id="KW-1185">Reference proteome</keyword>
<feature type="compositionally biased region" description="Basic and acidic residues" evidence="1">
    <location>
        <begin position="138"/>
        <end position="147"/>
    </location>
</feature>
<feature type="region of interest" description="Disordered" evidence="1">
    <location>
        <begin position="210"/>
        <end position="252"/>
    </location>
</feature>
<keyword evidence="2" id="KW-0472">Membrane</keyword>
<proteinExistence type="predicted"/>
<gene>
    <name evidence="3" type="ORF">DMC30DRAFT_266404</name>
</gene>
<evidence type="ECO:0000256" key="2">
    <source>
        <dbReference type="SAM" id="Phobius"/>
    </source>
</evidence>
<feature type="compositionally biased region" description="Polar residues" evidence="1">
    <location>
        <begin position="219"/>
        <end position="229"/>
    </location>
</feature>
<dbReference type="EMBL" id="SOZI01000073">
    <property type="protein sequence ID" value="TNY20209.1"/>
    <property type="molecule type" value="Genomic_DNA"/>
</dbReference>
<feature type="compositionally biased region" description="Basic residues" evidence="1">
    <location>
        <begin position="167"/>
        <end position="179"/>
    </location>
</feature>
<keyword evidence="2" id="KW-1133">Transmembrane helix</keyword>
<organism evidence="3 4">
    <name type="scientific">Rhodotorula diobovata</name>
    <dbReference type="NCBI Taxonomy" id="5288"/>
    <lineage>
        <taxon>Eukaryota</taxon>
        <taxon>Fungi</taxon>
        <taxon>Dikarya</taxon>
        <taxon>Basidiomycota</taxon>
        <taxon>Pucciniomycotina</taxon>
        <taxon>Microbotryomycetes</taxon>
        <taxon>Sporidiobolales</taxon>
        <taxon>Sporidiobolaceae</taxon>
        <taxon>Rhodotorula</taxon>
    </lineage>
</organism>
<evidence type="ECO:0000313" key="3">
    <source>
        <dbReference type="EMBL" id="TNY20209.1"/>
    </source>
</evidence>
<accession>A0A5C5FV44</accession>
<dbReference type="Proteomes" id="UP000311382">
    <property type="component" value="Unassembled WGS sequence"/>
</dbReference>
<protein>
    <submittedName>
        <fullName evidence="3">Uncharacterized protein</fullName>
    </submittedName>
</protein>
<comment type="caution">
    <text evidence="3">The sequence shown here is derived from an EMBL/GenBank/DDBJ whole genome shotgun (WGS) entry which is preliminary data.</text>
</comment>
<name>A0A5C5FV44_9BASI</name>
<dbReference type="OrthoDB" id="2529019at2759"/>
<feature type="transmembrane region" description="Helical" evidence="2">
    <location>
        <begin position="187"/>
        <end position="209"/>
    </location>
</feature>